<keyword evidence="7" id="KW-0963">Cytoplasm</keyword>
<evidence type="ECO:0000256" key="10">
    <source>
        <dbReference type="ARBA" id="ARBA00022771"/>
    </source>
</evidence>
<evidence type="ECO:0000313" key="24">
    <source>
        <dbReference type="EMBL" id="RCN36592.1"/>
    </source>
</evidence>
<comment type="similarity">
    <text evidence="5">Belongs to the RING-box family.</text>
</comment>
<evidence type="ECO:0000256" key="2">
    <source>
        <dbReference type="ARBA" id="ARBA00004123"/>
    </source>
</evidence>
<evidence type="ECO:0000256" key="8">
    <source>
        <dbReference type="ARBA" id="ARBA00022679"/>
    </source>
</evidence>
<dbReference type="GO" id="GO:0061663">
    <property type="term" value="F:NEDD8 ligase activity"/>
    <property type="evidence" value="ECO:0007669"/>
    <property type="project" value="UniProtKB-EC"/>
</dbReference>
<evidence type="ECO:0000256" key="9">
    <source>
        <dbReference type="ARBA" id="ARBA00022723"/>
    </source>
</evidence>
<evidence type="ECO:0000256" key="12">
    <source>
        <dbReference type="ARBA" id="ARBA00022833"/>
    </source>
</evidence>
<dbReference type="EMBL" id="JOJR01000543">
    <property type="protein sequence ID" value="RCN36592.1"/>
    <property type="molecule type" value="Genomic_DNA"/>
</dbReference>
<feature type="domain" description="RING-type" evidence="23">
    <location>
        <begin position="150"/>
        <end position="192"/>
    </location>
</feature>
<dbReference type="Proteomes" id="UP000252519">
    <property type="component" value="Unassembled WGS sequence"/>
</dbReference>
<dbReference type="PANTHER" id="PTHR11210">
    <property type="entry name" value="RING BOX"/>
    <property type="match status" value="1"/>
</dbReference>
<keyword evidence="13" id="KW-0007">Acetylation</keyword>
<dbReference type="GO" id="GO:0005829">
    <property type="term" value="C:cytosol"/>
    <property type="evidence" value="ECO:0007669"/>
    <property type="project" value="UniProtKB-ARBA"/>
</dbReference>
<protein>
    <recommendedName>
        <fullName evidence="18">RING-box protein 2</fullName>
        <ecNumber evidence="6">2.3.2.27</ecNumber>
        <ecNumber evidence="16">2.3.2.32</ecNumber>
    </recommendedName>
    <alternativeName>
        <fullName evidence="19">RING finger protein 7</fullName>
    </alternativeName>
    <alternativeName>
        <fullName evidence="20">Sensitive to apoptosis gene protein</fullName>
    </alternativeName>
</protein>
<comment type="subcellular location">
    <subcellularLocation>
        <location evidence="3">Cytoplasm</location>
    </subcellularLocation>
    <subcellularLocation>
        <location evidence="2">Nucleus</location>
    </subcellularLocation>
</comment>
<evidence type="ECO:0000256" key="22">
    <source>
        <dbReference type="SAM" id="MobiDB-lite"/>
    </source>
</evidence>
<evidence type="ECO:0000256" key="18">
    <source>
        <dbReference type="ARBA" id="ARBA00069656"/>
    </source>
</evidence>
<dbReference type="STRING" id="29170.A0A368FWV1"/>
<evidence type="ECO:0000256" key="1">
    <source>
        <dbReference type="ARBA" id="ARBA00000900"/>
    </source>
</evidence>
<evidence type="ECO:0000256" key="4">
    <source>
        <dbReference type="ARBA" id="ARBA00004906"/>
    </source>
</evidence>
<evidence type="ECO:0000259" key="23">
    <source>
        <dbReference type="PROSITE" id="PS50089"/>
    </source>
</evidence>
<organism evidence="24 25">
    <name type="scientific">Ancylostoma caninum</name>
    <name type="common">Dog hookworm</name>
    <dbReference type="NCBI Taxonomy" id="29170"/>
    <lineage>
        <taxon>Eukaryota</taxon>
        <taxon>Metazoa</taxon>
        <taxon>Ecdysozoa</taxon>
        <taxon>Nematoda</taxon>
        <taxon>Chromadorea</taxon>
        <taxon>Rhabditida</taxon>
        <taxon>Rhabditina</taxon>
        <taxon>Rhabditomorpha</taxon>
        <taxon>Strongyloidea</taxon>
        <taxon>Ancylostomatidae</taxon>
        <taxon>Ancylostomatinae</taxon>
        <taxon>Ancylostoma</taxon>
    </lineage>
</organism>
<dbReference type="GO" id="GO:0043161">
    <property type="term" value="P:proteasome-mediated ubiquitin-dependent protein catabolic process"/>
    <property type="evidence" value="ECO:0007669"/>
    <property type="project" value="UniProtKB-ARBA"/>
</dbReference>
<evidence type="ECO:0000256" key="19">
    <source>
        <dbReference type="ARBA" id="ARBA00078874"/>
    </source>
</evidence>
<dbReference type="GO" id="GO:0061630">
    <property type="term" value="F:ubiquitin protein ligase activity"/>
    <property type="evidence" value="ECO:0007669"/>
    <property type="project" value="UniProtKB-EC"/>
</dbReference>
<comment type="catalytic activity">
    <reaction evidence="15">
        <text>S-[NEDD8-protein]-yl-[E2 NEDD8-conjugating enzyme]-L-cysteine + [cullin]-L-lysine = [E2 NEDD8-conjugating enzyme]-L-cysteine + N(6)-[NEDD8-protein]-yl-[cullin]-L-lysine.</text>
        <dbReference type="EC" id="2.3.2.32"/>
    </reaction>
</comment>
<evidence type="ECO:0000313" key="25">
    <source>
        <dbReference type="Proteomes" id="UP000252519"/>
    </source>
</evidence>
<dbReference type="OrthoDB" id="8962942at2759"/>
<dbReference type="InterPro" id="IPR051031">
    <property type="entry name" value="RING-box_E3_Ubiquitin_Ligase"/>
</dbReference>
<dbReference type="GO" id="GO:0035556">
    <property type="term" value="P:intracellular signal transduction"/>
    <property type="evidence" value="ECO:0007669"/>
    <property type="project" value="UniProtKB-ARBA"/>
</dbReference>
<evidence type="ECO:0000256" key="6">
    <source>
        <dbReference type="ARBA" id="ARBA00012483"/>
    </source>
</evidence>
<dbReference type="InterPro" id="IPR024766">
    <property type="entry name" value="Znf_RING_H2"/>
</dbReference>
<dbReference type="AlphaFoldDB" id="A0A368FWV1"/>
<evidence type="ECO:0000256" key="16">
    <source>
        <dbReference type="ARBA" id="ARBA00044971"/>
    </source>
</evidence>
<dbReference type="InterPro" id="IPR013083">
    <property type="entry name" value="Znf_RING/FYVE/PHD"/>
</dbReference>
<evidence type="ECO:0000256" key="5">
    <source>
        <dbReference type="ARBA" id="ARBA00009273"/>
    </source>
</evidence>
<gene>
    <name evidence="24" type="ORF">ANCCAN_17516</name>
</gene>
<comment type="catalytic activity">
    <reaction evidence="1">
        <text>S-ubiquitinyl-[E2 ubiquitin-conjugating enzyme]-L-cysteine + [acceptor protein]-L-lysine = [E2 ubiquitin-conjugating enzyme]-L-cysteine + N(6)-ubiquitinyl-[acceptor protein]-L-lysine.</text>
        <dbReference type="EC" id="2.3.2.27"/>
    </reaction>
</comment>
<evidence type="ECO:0000256" key="15">
    <source>
        <dbReference type="ARBA" id="ARBA00044896"/>
    </source>
</evidence>
<dbReference type="PROSITE" id="PS50089">
    <property type="entry name" value="ZF_RING_2"/>
    <property type="match status" value="1"/>
</dbReference>
<keyword evidence="25" id="KW-1185">Reference proteome</keyword>
<keyword evidence="12" id="KW-0862">Zinc</keyword>
<evidence type="ECO:0000256" key="13">
    <source>
        <dbReference type="ARBA" id="ARBA00022990"/>
    </source>
</evidence>
<proteinExistence type="inferred from homology"/>
<keyword evidence="8" id="KW-0808">Transferase</keyword>
<comment type="pathway">
    <text evidence="4">Protein modification; protein ubiquitination.</text>
</comment>
<feature type="compositionally biased region" description="Polar residues" evidence="22">
    <location>
        <begin position="1"/>
        <end position="11"/>
    </location>
</feature>
<dbReference type="Pfam" id="PF12678">
    <property type="entry name" value="zf-rbx1"/>
    <property type="match status" value="1"/>
</dbReference>
<dbReference type="Gene3D" id="3.30.40.10">
    <property type="entry name" value="Zinc/RING finger domain, C3HC4 (zinc finger)"/>
    <property type="match status" value="2"/>
</dbReference>
<evidence type="ECO:0000256" key="11">
    <source>
        <dbReference type="ARBA" id="ARBA00022786"/>
    </source>
</evidence>
<reference evidence="24 25" key="1">
    <citation type="submission" date="2014-10" db="EMBL/GenBank/DDBJ databases">
        <title>Draft genome of the hookworm Ancylostoma caninum.</title>
        <authorList>
            <person name="Mitreva M."/>
        </authorList>
    </citation>
    <scope>NUCLEOTIDE SEQUENCE [LARGE SCALE GENOMIC DNA]</scope>
    <source>
        <strain evidence="24 25">Baltimore</strain>
    </source>
</reference>
<comment type="caution">
    <text evidence="24">The sequence shown here is derived from an EMBL/GenBank/DDBJ whole genome shotgun (WGS) entry which is preliminary data.</text>
</comment>
<evidence type="ECO:0000256" key="20">
    <source>
        <dbReference type="ARBA" id="ARBA00083543"/>
    </source>
</evidence>
<name>A0A368FWV1_ANCCA</name>
<feature type="region of interest" description="Disordered" evidence="22">
    <location>
        <begin position="1"/>
        <end position="34"/>
    </location>
</feature>
<evidence type="ECO:0000256" key="17">
    <source>
        <dbReference type="ARBA" id="ARBA00062884"/>
    </source>
</evidence>
<dbReference type="SUPFAM" id="SSF57850">
    <property type="entry name" value="RING/U-box"/>
    <property type="match status" value="2"/>
</dbReference>
<evidence type="ECO:0000256" key="14">
    <source>
        <dbReference type="ARBA" id="ARBA00023242"/>
    </source>
</evidence>
<keyword evidence="11" id="KW-0833">Ubl conjugation pathway</keyword>
<keyword evidence="14" id="KW-0539">Nucleus</keyword>
<comment type="subunit">
    <text evidence="17">Catalytic component of multiple cullin-5-RING E3 ubiquitin-protein ligase complexes (ECS complexes, also named CRL5 complexes) composed of CUL5, Elongin BC (ELOB and ELOC), RNF7/RBX2 and a variable SOCS box domain-containing protein as substrate-specific recognition component. Also interacts (with lower preference) with CUL1, CUL2, CUL3, CUL4A and CUL4B; additional evidence is however required to confirm this result in vivo. Interacts with UBE2F. Interacts with CSNK2B, the interaction is not affected by phosphorylation by CK2. May also interact with DCUN1D1, DCUN1D2, DCUN1D3, DCUN1D4 and DCUN1D5.</text>
</comment>
<dbReference type="CDD" id="cd16466">
    <property type="entry name" value="RING-H2_RBX2"/>
    <property type="match status" value="1"/>
</dbReference>
<evidence type="ECO:0000256" key="7">
    <source>
        <dbReference type="ARBA" id="ARBA00022490"/>
    </source>
</evidence>
<keyword evidence="9" id="KW-0479">Metal-binding</keyword>
<dbReference type="GO" id="GO:0005634">
    <property type="term" value="C:nucleus"/>
    <property type="evidence" value="ECO:0007669"/>
    <property type="project" value="UniProtKB-SubCell"/>
</dbReference>
<dbReference type="FunFam" id="3.30.40.10:FF:000156">
    <property type="entry name" value="RING-box protein 2 isoform X1"/>
    <property type="match status" value="1"/>
</dbReference>
<dbReference type="GO" id="GO:0031466">
    <property type="term" value="C:Cul5-RING ubiquitin ligase complex"/>
    <property type="evidence" value="ECO:0007669"/>
    <property type="project" value="UniProtKB-ARBA"/>
</dbReference>
<keyword evidence="10 21" id="KW-0863">Zinc-finger</keyword>
<accession>A0A368FWV1</accession>
<evidence type="ECO:0000256" key="3">
    <source>
        <dbReference type="ARBA" id="ARBA00004496"/>
    </source>
</evidence>
<evidence type="ECO:0000256" key="21">
    <source>
        <dbReference type="PROSITE-ProRule" id="PRU00175"/>
    </source>
</evidence>
<dbReference type="InterPro" id="IPR001841">
    <property type="entry name" value="Znf_RING"/>
</dbReference>
<dbReference type="EC" id="2.3.2.32" evidence="16"/>
<dbReference type="EC" id="2.3.2.27" evidence="6"/>
<dbReference type="GO" id="GO:0008270">
    <property type="term" value="F:zinc ion binding"/>
    <property type="evidence" value="ECO:0007669"/>
    <property type="project" value="UniProtKB-KW"/>
</dbReference>
<sequence>MSSETSATNTPDVEMVSVKGIGSTGTPSSAPQPTEARPFVLKKWNALATWAWDVDCDTCAICRVPLMEECLRCQADSATTDCVVVWATNTPDVEMVSVKGIGSTGTPSSAPQPTEARPFVLKKWNALATWAWDVDCDTCAICRVPLMEECLRCQADSSSTDCVVVWGDCNHAFHNCCMSQWVRQNNRCPLCQQDWIVQRVGR</sequence>